<sequence>MGDKAKLFEQKIKESSPGYRAPEPGAPAPSRNADGTPSAGGLKAKFEKLANPDPPKATSGKVGWSDDKDQGRKKVHQPGYDPTKPPPPRSLDSLP</sequence>
<feature type="compositionally biased region" description="Basic and acidic residues" evidence="1">
    <location>
        <begin position="1"/>
        <end position="14"/>
    </location>
</feature>
<name>L8H8V2_ACACF</name>
<evidence type="ECO:0000313" key="2">
    <source>
        <dbReference type="EMBL" id="ELR21158.1"/>
    </source>
</evidence>
<evidence type="ECO:0000256" key="1">
    <source>
        <dbReference type="SAM" id="MobiDB-lite"/>
    </source>
</evidence>
<gene>
    <name evidence="2" type="ORF">ACA1_283960</name>
</gene>
<dbReference type="EMBL" id="KB007908">
    <property type="protein sequence ID" value="ELR21158.1"/>
    <property type="molecule type" value="Genomic_DNA"/>
</dbReference>
<protein>
    <submittedName>
        <fullName evidence="2">Uncharacterized protein</fullName>
    </submittedName>
</protein>
<organism evidence="2 3">
    <name type="scientific">Acanthamoeba castellanii (strain ATCC 30010 / Neff)</name>
    <dbReference type="NCBI Taxonomy" id="1257118"/>
    <lineage>
        <taxon>Eukaryota</taxon>
        <taxon>Amoebozoa</taxon>
        <taxon>Discosea</taxon>
        <taxon>Longamoebia</taxon>
        <taxon>Centramoebida</taxon>
        <taxon>Acanthamoebidae</taxon>
        <taxon>Acanthamoeba</taxon>
    </lineage>
</organism>
<keyword evidence="3" id="KW-1185">Reference proteome</keyword>
<dbReference type="KEGG" id="acan:ACA1_283960"/>
<accession>L8H8V2</accession>
<evidence type="ECO:0000313" key="3">
    <source>
        <dbReference type="Proteomes" id="UP000011083"/>
    </source>
</evidence>
<proteinExistence type="predicted"/>
<feature type="region of interest" description="Disordered" evidence="1">
    <location>
        <begin position="1"/>
        <end position="95"/>
    </location>
</feature>
<dbReference type="RefSeq" id="XP_004344901.1">
    <property type="nucleotide sequence ID" value="XM_004344851.1"/>
</dbReference>
<dbReference type="Proteomes" id="UP000011083">
    <property type="component" value="Unassembled WGS sequence"/>
</dbReference>
<dbReference type="VEuPathDB" id="AmoebaDB:ACA1_283960"/>
<dbReference type="GeneID" id="14922037"/>
<dbReference type="AlphaFoldDB" id="L8H8V2"/>
<reference evidence="2 3" key="1">
    <citation type="journal article" date="2013" name="Genome Biol.">
        <title>Genome of Acanthamoeba castellanii highlights extensive lateral gene transfer and early evolution of tyrosine kinase signaling.</title>
        <authorList>
            <person name="Clarke M."/>
            <person name="Lohan A.J."/>
            <person name="Liu B."/>
            <person name="Lagkouvardos I."/>
            <person name="Roy S."/>
            <person name="Zafar N."/>
            <person name="Bertelli C."/>
            <person name="Schilde C."/>
            <person name="Kianianmomeni A."/>
            <person name="Burglin T.R."/>
            <person name="Frech C."/>
            <person name="Turcotte B."/>
            <person name="Kopec K.O."/>
            <person name="Synnott J.M."/>
            <person name="Choo C."/>
            <person name="Paponov I."/>
            <person name="Finkler A."/>
            <person name="Soon Heng Tan C."/>
            <person name="Hutchins A.P."/>
            <person name="Weinmeier T."/>
            <person name="Rattei T."/>
            <person name="Chu J.S."/>
            <person name="Gimenez G."/>
            <person name="Irimia M."/>
            <person name="Rigden D.J."/>
            <person name="Fitzpatrick D.A."/>
            <person name="Lorenzo-Morales J."/>
            <person name="Bateman A."/>
            <person name="Chiu C.H."/>
            <person name="Tang P."/>
            <person name="Hegemann P."/>
            <person name="Fromm H."/>
            <person name="Raoult D."/>
            <person name="Greub G."/>
            <person name="Miranda-Saavedra D."/>
            <person name="Chen N."/>
            <person name="Nash P."/>
            <person name="Ginger M.L."/>
            <person name="Horn M."/>
            <person name="Schaap P."/>
            <person name="Caler L."/>
            <person name="Loftus B."/>
        </authorList>
    </citation>
    <scope>NUCLEOTIDE SEQUENCE [LARGE SCALE GENOMIC DNA]</scope>
    <source>
        <strain evidence="2 3">Neff</strain>
    </source>
</reference>